<sequence length="426" mass="45753">MEPTRPTRALVPALALVLTGCAVELPTAPADVGAPEVRVVDPAAAVGATGEVTVCGPRDTGVYTTLVESFTASRPGLSARYVELGADTDYTRTQAIQRLEGGSTECDIYVMDVTWVGEWASQGWVLDQSELVAANRHGLIPTTLDTAFFDGRYWATPFHTNAGLLFYRRDRVPPPTTWRQVYAEAAREPGNRLEMQAKPYEGLTVNFLELLYSAGGSVLSDDGEVTVDSPQTREVLRTMTGALRDGAIDRASLTYEEDNSRRAFESGAAGYLRQWPSAHALIEETDVGDSVAVAPLPAFDAGAEPASVLGGWNMAIAASSTNVGGAVALIDHATGPEFQKRILLEHSQAPAISATYRDPEVLARVPFAAQLAESVANARPRPRSPVYAQLSRAIYTNVHDAISGQSDVESAVRRMVEDLEAAQETF</sequence>
<evidence type="ECO:0000313" key="5">
    <source>
        <dbReference type="Proteomes" id="UP001564626"/>
    </source>
</evidence>
<comment type="similarity">
    <text evidence="1">Belongs to the bacterial solute-binding protein 1 family.</text>
</comment>
<evidence type="ECO:0000256" key="1">
    <source>
        <dbReference type="ARBA" id="ARBA00008520"/>
    </source>
</evidence>
<keyword evidence="5" id="KW-1185">Reference proteome</keyword>
<dbReference type="CDD" id="cd14750">
    <property type="entry name" value="PBP2_TMBP"/>
    <property type="match status" value="1"/>
</dbReference>
<accession>A0ABV4CP11</accession>
<evidence type="ECO:0000313" key="4">
    <source>
        <dbReference type="EMBL" id="MEY8042228.1"/>
    </source>
</evidence>
<dbReference type="PANTHER" id="PTHR30061">
    <property type="entry name" value="MALTOSE-BINDING PERIPLASMIC PROTEIN"/>
    <property type="match status" value="1"/>
</dbReference>
<reference evidence="4 5" key="1">
    <citation type="submission" date="2024-08" db="EMBL/GenBank/DDBJ databases">
        <title>Genome mining of Saccharopolyspora cebuensis PGLac3 from Nigerian medicinal plant.</title>
        <authorList>
            <person name="Ezeobiora C.E."/>
            <person name="Igbokwe N.H."/>
            <person name="Amin D.H."/>
            <person name="Mendie U.E."/>
        </authorList>
    </citation>
    <scope>NUCLEOTIDE SEQUENCE [LARGE SCALE GENOMIC DNA]</scope>
    <source>
        <strain evidence="4 5">PGLac3</strain>
    </source>
</reference>
<dbReference type="Gene3D" id="3.40.190.10">
    <property type="entry name" value="Periplasmic binding protein-like II"/>
    <property type="match status" value="2"/>
</dbReference>
<evidence type="ECO:0000256" key="3">
    <source>
        <dbReference type="ARBA" id="ARBA00022729"/>
    </source>
</evidence>
<comment type="caution">
    <text evidence="4">The sequence shown here is derived from an EMBL/GenBank/DDBJ whole genome shotgun (WGS) entry which is preliminary data.</text>
</comment>
<dbReference type="SUPFAM" id="SSF53850">
    <property type="entry name" value="Periplasmic binding protein-like II"/>
    <property type="match status" value="1"/>
</dbReference>
<dbReference type="Proteomes" id="UP001564626">
    <property type="component" value="Unassembled WGS sequence"/>
</dbReference>
<dbReference type="InterPro" id="IPR006059">
    <property type="entry name" value="SBP"/>
</dbReference>
<dbReference type="RefSeq" id="WP_369775349.1">
    <property type="nucleotide sequence ID" value="NZ_JBGEHV010000051.1"/>
</dbReference>
<keyword evidence="3" id="KW-0732">Signal</keyword>
<dbReference type="Pfam" id="PF01547">
    <property type="entry name" value="SBP_bac_1"/>
    <property type="match status" value="1"/>
</dbReference>
<dbReference type="PROSITE" id="PS51257">
    <property type="entry name" value="PROKAR_LIPOPROTEIN"/>
    <property type="match status" value="1"/>
</dbReference>
<protein>
    <submittedName>
        <fullName evidence="4">ABC transporter substrate-binding protein</fullName>
    </submittedName>
</protein>
<dbReference type="EMBL" id="JBGEHV010000051">
    <property type="protein sequence ID" value="MEY8042228.1"/>
    <property type="molecule type" value="Genomic_DNA"/>
</dbReference>
<organism evidence="4 5">
    <name type="scientific">Saccharopolyspora cebuensis</name>
    <dbReference type="NCBI Taxonomy" id="418759"/>
    <lineage>
        <taxon>Bacteria</taxon>
        <taxon>Bacillati</taxon>
        <taxon>Actinomycetota</taxon>
        <taxon>Actinomycetes</taxon>
        <taxon>Pseudonocardiales</taxon>
        <taxon>Pseudonocardiaceae</taxon>
        <taxon>Saccharopolyspora</taxon>
    </lineage>
</organism>
<name>A0ABV4CP11_9PSEU</name>
<dbReference type="PANTHER" id="PTHR30061:SF50">
    <property type="entry name" value="MALTOSE_MALTODEXTRIN-BINDING PERIPLASMIC PROTEIN"/>
    <property type="match status" value="1"/>
</dbReference>
<proteinExistence type="inferred from homology"/>
<evidence type="ECO:0000256" key="2">
    <source>
        <dbReference type="ARBA" id="ARBA00022448"/>
    </source>
</evidence>
<keyword evidence="2" id="KW-0813">Transport</keyword>
<gene>
    <name evidence="4" type="ORF">AB8O55_22675</name>
</gene>